<sequence length="96" mass="11369">MGPPCSDRCRLKCFEKMDVDNRKNIFKPYWEMGDLQRQRAFILSRMTPIQPKYRHEKADSCRRLNNAFYLGSGTKGRIRVCKYLFMSALDISSRII</sequence>
<name>A0A9P0JKY3_ACAOB</name>
<accession>A0A9P0JKY3</accession>
<dbReference type="Proteomes" id="UP001152888">
    <property type="component" value="Unassembled WGS sequence"/>
</dbReference>
<comment type="caution">
    <text evidence="1">The sequence shown here is derived from an EMBL/GenBank/DDBJ whole genome shotgun (WGS) entry which is preliminary data.</text>
</comment>
<dbReference type="OrthoDB" id="6774481at2759"/>
<reference evidence="1" key="1">
    <citation type="submission" date="2022-03" db="EMBL/GenBank/DDBJ databases">
        <authorList>
            <person name="Sayadi A."/>
        </authorList>
    </citation>
    <scope>NUCLEOTIDE SEQUENCE</scope>
</reference>
<organism evidence="1 2">
    <name type="scientific">Acanthoscelides obtectus</name>
    <name type="common">Bean weevil</name>
    <name type="synonym">Bruchus obtectus</name>
    <dbReference type="NCBI Taxonomy" id="200917"/>
    <lineage>
        <taxon>Eukaryota</taxon>
        <taxon>Metazoa</taxon>
        <taxon>Ecdysozoa</taxon>
        <taxon>Arthropoda</taxon>
        <taxon>Hexapoda</taxon>
        <taxon>Insecta</taxon>
        <taxon>Pterygota</taxon>
        <taxon>Neoptera</taxon>
        <taxon>Endopterygota</taxon>
        <taxon>Coleoptera</taxon>
        <taxon>Polyphaga</taxon>
        <taxon>Cucujiformia</taxon>
        <taxon>Chrysomeloidea</taxon>
        <taxon>Chrysomelidae</taxon>
        <taxon>Bruchinae</taxon>
        <taxon>Bruchini</taxon>
        <taxon>Acanthoscelides</taxon>
    </lineage>
</organism>
<evidence type="ECO:0000313" key="1">
    <source>
        <dbReference type="EMBL" id="CAH1955414.1"/>
    </source>
</evidence>
<gene>
    <name evidence="1" type="ORF">ACAOBT_LOCUS1056</name>
</gene>
<protein>
    <submittedName>
        <fullName evidence="1">Uncharacterized protein</fullName>
    </submittedName>
</protein>
<dbReference type="EMBL" id="CAKOFQ010006660">
    <property type="protein sequence ID" value="CAH1955414.1"/>
    <property type="molecule type" value="Genomic_DNA"/>
</dbReference>
<keyword evidence="2" id="KW-1185">Reference proteome</keyword>
<proteinExistence type="predicted"/>
<dbReference type="PANTHER" id="PTHR10773">
    <property type="entry name" value="DNA-DIRECTED RNA POLYMERASES I, II, AND III SUBUNIT RPABC2"/>
    <property type="match status" value="1"/>
</dbReference>
<evidence type="ECO:0000313" key="2">
    <source>
        <dbReference type="Proteomes" id="UP001152888"/>
    </source>
</evidence>
<dbReference type="PANTHER" id="PTHR10773:SF19">
    <property type="match status" value="1"/>
</dbReference>
<dbReference type="AlphaFoldDB" id="A0A9P0JKY3"/>